<proteinExistence type="predicted"/>
<keyword evidence="1" id="KW-0472">Membrane</keyword>
<gene>
    <name evidence="2" type="ORF">H1191_12160</name>
</gene>
<evidence type="ECO:0000313" key="3">
    <source>
        <dbReference type="Proteomes" id="UP000535491"/>
    </source>
</evidence>
<feature type="transmembrane region" description="Helical" evidence="1">
    <location>
        <begin position="46"/>
        <end position="68"/>
    </location>
</feature>
<evidence type="ECO:0000313" key="2">
    <source>
        <dbReference type="EMBL" id="MBA4495063.1"/>
    </source>
</evidence>
<keyword evidence="1" id="KW-1133">Transmembrane helix</keyword>
<name>A0A7W2A9N6_9BACL</name>
<sequence>MVSVIIIFSDPSALGYFFIGGIVLLEKGQNIFDNLFVTPFQLQEYLLSKTASLALLSLVTSTVIHLFTFGLAHLSLLFILGVLLTSAFFTLIGLGIAIRCRTLNEFFLISPLYTLIFTLPLFGYLHLYETPLYYLLPTKASLLLMEAPFQPPVTGQAIVFLMILIAWIVPAYFWAYRSFRNYVIE</sequence>
<comment type="caution">
    <text evidence="2">The sequence shown here is derived from an EMBL/GenBank/DDBJ whole genome shotgun (WGS) entry which is preliminary data.</text>
</comment>
<keyword evidence="3" id="KW-1185">Reference proteome</keyword>
<feature type="transmembrane region" description="Helical" evidence="1">
    <location>
        <begin position="6"/>
        <end position="25"/>
    </location>
</feature>
<feature type="transmembrane region" description="Helical" evidence="1">
    <location>
        <begin position="106"/>
        <end position="127"/>
    </location>
</feature>
<dbReference type="Proteomes" id="UP000535491">
    <property type="component" value="Unassembled WGS sequence"/>
</dbReference>
<organism evidence="2 3">
    <name type="scientific">Paenactinomyces guangxiensis</name>
    <dbReference type="NCBI Taxonomy" id="1490290"/>
    <lineage>
        <taxon>Bacteria</taxon>
        <taxon>Bacillati</taxon>
        <taxon>Bacillota</taxon>
        <taxon>Bacilli</taxon>
        <taxon>Bacillales</taxon>
        <taxon>Thermoactinomycetaceae</taxon>
        <taxon>Paenactinomyces</taxon>
    </lineage>
</organism>
<dbReference type="Pfam" id="PF24686">
    <property type="entry name" value="FLQE3_permease"/>
    <property type="match status" value="1"/>
</dbReference>
<evidence type="ECO:0000256" key="1">
    <source>
        <dbReference type="SAM" id="Phobius"/>
    </source>
</evidence>
<accession>A0A7W2A9N6</accession>
<protein>
    <submittedName>
        <fullName evidence="2">ABC transporter permease</fullName>
    </submittedName>
</protein>
<feature type="transmembrane region" description="Helical" evidence="1">
    <location>
        <begin position="74"/>
        <end position="94"/>
    </location>
</feature>
<dbReference type="EMBL" id="JACEIQ010000012">
    <property type="protein sequence ID" value="MBA4495063.1"/>
    <property type="molecule type" value="Genomic_DNA"/>
</dbReference>
<dbReference type="RefSeq" id="WP_181752309.1">
    <property type="nucleotide sequence ID" value="NZ_JACEIQ010000012.1"/>
</dbReference>
<dbReference type="AlphaFoldDB" id="A0A7W2A9N6"/>
<keyword evidence="1" id="KW-0812">Transmembrane</keyword>
<reference evidence="2 3" key="1">
    <citation type="submission" date="2020-07" db="EMBL/GenBank/DDBJ databases">
        <authorList>
            <person name="Feng H."/>
        </authorList>
    </citation>
    <scope>NUCLEOTIDE SEQUENCE [LARGE SCALE GENOMIC DNA]</scope>
    <source>
        <strain evidence="3">s-10</strain>
    </source>
</reference>
<dbReference type="InterPro" id="IPR056926">
    <property type="entry name" value="FLQE3_permease"/>
</dbReference>
<feature type="transmembrane region" description="Helical" evidence="1">
    <location>
        <begin position="153"/>
        <end position="175"/>
    </location>
</feature>